<dbReference type="InterPro" id="IPR039556">
    <property type="entry name" value="ICL/PEPM"/>
</dbReference>
<dbReference type="InterPro" id="IPR015813">
    <property type="entry name" value="Pyrv/PenolPyrv_kinase-like_dom"/>
</dbReference>
<sequence>MHFARLHHQAEPLLLANVWDVASARAAKAAGYAAIGTSSAAIAEMLGYADGEGVSFAELKALVARLRAVADLPLTVDMEAGYGETAGTVVANLRELAALGVVGVNLEDSVVRNGQRTLSDAEAFARRLRDIHAGLQAAGVELFVNVRTDTFLLGIANARAETIARGRRYAACGADGLFVPCVTDEADIAAIVAGVSLPLNVMCMPNLPPFERLAALGVKRISMGNFLHGRVQQTLRQLFAAVRDEQSFRALFDHAGH</sequence>
<evidence type="ECO:0000313" key="1">
    <source>
        <dbReference type="EMBL" id="KVG53107.1"/>
    </source>
</evidence>
<proteinExistence type="predicted"/>
<organism evidence="1 2">
    <name type="scientific">Burkholderia ubonensis</name>
    <dbReference type="NCBI Taxonomy" id="101571"/>
    <lineage>
        <taxon>Bacteria</taxon>
        <taxon>Pseudomonadati</taxon>
        <taxon>Pseudomonadota</taxon>
        <taxon>Betaproteobacteria</taxon>
        <taxon>Burkholderiales</taxon>
        <taxon>Burkholderiaceae</taxon>
        <taxon>Burkholderia</taxon>
        <taxon>Burkholderia cepacia complex</taxon>
    </lineage>
</organism>
<reference evidence="1 2" key="1">
    <citation type="submission" date="2015-11" db="EMBL/GenBank/DDBJ databases">
        <title>Expanding the genomic diversity of Burkholderia species for the development of highly accurate diagnostics.</title>
        <authorList>
            <person name="Sahl J."/>
            <person name="Keim P."/>
            <person name="Wagner D."/>
        </authorList>
    </citation>
    <scope>NUCLEOTIDE SEQUENCE [LARGE SCALE GENOMIC DNA]</scope>
    <source>
        <strain evidence="1 2">MSMB2036</strain>
    </source>
</reference>
<accession>A0A103QPA9</accession>
<dbReference type="Proteomes" id="UP000064029">
    <property type="component" value="Unassembled WGS sequence"/>
</dbReference>
<dbReference type="GO" id="GO:0003824">
    <property type="term" value="F:catalytic activity"/>
    <property type="evidence" value="ECO:0007669"/>
    <property type="project" value="InterPro"/>
</dbReference>
<gene>
    <name evidence="1" type="ORF">WJ33_08265</name>
</gene>
<dbReference type="RefSeq" id="WP_059760307.1">
    <property type="nucleotide sequence ID" value="NZ_CP013416.1"/>
</dbReference>
<dbReference type="Pfam" id="PF13714">
    <property type="entry name" value="PEP_mutase"/>
    <property type="match status" value="1"/>
</dbReference>
<protein>
    <submittedName>
        <fullName evidence="1">Carboxyvinyl-carboxyphosphonate phosphorylmutase</fullName>
    </submittedName>
</protein>
<dbReference type="EMBL" id="LOXM01000279">
    <property type="protein sequence ID" value="KVG53107.1"/>
    <property type="molecule type" value="Genomic_DNA"/>
</dbReference>
<name>A0A103QPA9_9BURK</name>
<dbReference type="AlphaFoldDB" id="A0A103QPA9"/>
<dbReference type="OrthoDB" id="9785398at2"/>
<dbReference type="SUPFAM" id="SSF51621">
    <property type="entry name" value="Phosphoenolpyruvate/pyruvate domain"/>
    <property type="match status" value="1"/>
</dbReference>
<dbReference type="PANTHER" id="PTHR42905">
    <property type="entry name" value="PHOSPHOENOLPYRUVATE CARBOXYLASE"/>
    <property type="match status" value="1"/>
</dbReference>
<comment type="caution">
    <text evidence="1">The sequence shown here is derived from an EMBL/GenBank/DDBJ whole genome shotgun (WGS) entry which is preliminary data.</text>
</comment>
<dbReference type="PANTHER" id="PTHR42905:SF16">
    <property type="entry name" value="CARBOXYPHOSPHONOENOLPYRUVATE PHOSPHONOMUTASE-LIKE PROTEIN (AFU_ORTHOLOGUE AFUA_5G07230)"/>
    <property type="match status" value="1"/>
</dbReference>
<dbReference type="Gene3D" id="3.20.20.60">
    <property type="entry name" value="Phosphoenolpyruvate-binding domains"/>
    <property type="match status" value="1"/>
</dbReference>
<dbReference type="CDD" id="cd00377">
    <property type="entry name" value="ICL_PEPM"/>
    <property type="match status" value="1"/>
</dbReference>
<evidence type="ECO:0000313" key="2">
    <source>
        <dbReference type="Proteomes" id="UP000064029"/>
    </source>
</evidence>
<dbReference type="InterPro" id="IPR040442">
    <property type="entry name" value="Pyrv_kinase-like_dom_sf"/>
</dbReference>